<evidence type="ECO:0000313" key="2">
    <source>
        <dbReference type="Proteomes" id="UP000027981"/>
    </source>
</evidence>
<dbReference type="RefSeq" id="WP_048165237.1">
    <property type="nucleotide sequence ID" value="NZ_CP006019.1"/>
</dbReference>
<sequence length="108" mass="12742">MWKKRLKETGVLTTGEFLIEVSVDSECPCKDDELYPSILVYDSKSEEWYYIDEPFEPVRNFREAFEEAVEILEEYMDGKPPRLKRSPKVFAPSEVVERFVKALNRLKS</sequence>
<dbReference type="EMBL" id="CP006019">
    <property type="protein sequence ID" value="AIF69708.1"/>
    <property type="molecule type" value="Genomic_DNA"/>
</dbReference>
<dbReference type="OrthoDB" id="85230at2157"/>
<organism evidence="1 2">
    <name type="scientific">Palaeococcus pacificus DY20341</name>
    <dbReference type="NCBI Taxonomy" id="1343739"/>
    <lineage>
        <taxon>Archaea</taxon>
        <taxon>Methanobacteriati</taxon>
        <taxon>Methanobacteriota</taxon>
        <taxon>Thermococci</taxon>
        <taxon>Thermococcales</taxon>
        <taxon>Thermococcaceae</taxon>
        <taxon>Palaeococcus</taxon>
    </lineage>
</organism>
<dbReference type="Proteomes" id="UP000027981">
    <property type="component" value="Chromosome"/>
</dbReference>
<reference evidence="1 2" key="2">
    <citation type="journal article" date="2015" name="Genome Announc.">
        <title>Complete Genome Sequence of Hyperthermophilic Piezophilic Archaeon Palaeococcus pacificus DY20341T, Isolated from Deep-Sea Hydrothermal Sediments.</title>
        <authorList>
            <person name="Zeng X."/>
            <person name="Jebbar M."/>
            <person name="Shao Z."/>
        </authorList>
    </citation>
    <scope>NUCLEOTIDE SEQUENCE [LARGE SCALE GENOMIC DNA]</scope>
    <source>
        <strain evidence="1 2">DY20341</strain>
    </source>
</reference>
<reference evidence="2" key="1">
    <citation type="submission" date="2013-06" db="EMBL/GenBank/DDBJ databases">
        <title>Complete Genome Sequence of Hyperthermophilic Palaeococcus pacificus DY20341T, Isolated from a Deep-Sea Hydrothermal Sediments.</title>
        <authorList>
            <person name="Zeng X."/>
            <person name="Shao Z."/>
        </authorList>
    </citation>
    <scope>NUCLEOTIDE SEQUENCE [LARGE SCALE GENOMIC DNA]</scope>
    <source>
        <strain evidence="2">DY20341</strain>
    </source>
</reference>
<dbReference type="KEGG" id="ppac:PAP_06555"/>
<keyword evidence="2" id="KW-1185">Reference proteome</keyword>
<gene>
    <name evidence="1" type="ORF">PAP_06555</name>
</gene>
<protein>
    <submittedName>
        <fullName evidence="1">Uncharacterized protein</fullName>
    </submittedName>
</protein>
<accession>A0A075LYQ7</accession>
<evidence type="ECO:0000313" key="1">
    <source>
        <dbReference type="EMBL" id="AIF69708.1"/>
    </source>
</evidence>
<dbReference type="AlphaFoldDB" id="A0A075LYQ7"/>
<name>A0A075LYQ7_9EURY</name>
<dbReference type="GeneID" id="24842429"/>
<proteinExistence type="predicted"/>
<dbReference type="eggNOG" id="arCOG07107">
    <property type="taxonomic scope" value="Archaea"/>
</dbReference>
<dbReference type="HOGENOM" id="CLU_173775_0_0_2"/>